<evidence type="ECO:0000313" key="2">
    <source>
        <dbReference type="Proteomes" id="UP000048926"/>
    </source>
</evidence>
<dbReference type="EMBL" id="CXST01000001">
    <property type="protein sequence ID" value="CTQ43976.1"/>
    <property type="molecule type" value="Genomic_DNA"/>
</dbReference>
<reference evidence="2" key="1">
    <citation type="submission" date="2015-07" db="EMBL/GenBank/DDBJ databases">
        <authorList>
            <person name="Rodrigo-Torres Lidia"/>
            <person name="Arahal R.David."/>
        </authorList>
    </citation>
    <scope>NUCLEOTIDE SEQUENCE [LARGE SCALE GENOMIC DNA]</scope>
    <source>
        <strain evidence="2">CECT 4801</strain>
    </source>
</reference>
<gene>
    <name evidence="1" type="ORF">LAL4801_02418</name>
</gene>
<proteinExistence type="predicted"/>
<dbReference type="AlphaFoldDB" id="A0A0M6Y1J0"/>
<evidence type="ECO:0000313" key="1">
    <source>
        <dbReference type="EMBL" id="CTQ43976.1"/>
    </source>
</evidence>
<accession>A0A0M6Y1J0</accession>
<sequence>MSFVETYPACPDLMRVRAWSQYRLVVFGNAAGENEIELVLIFSCGLFASMNFRHMHQVRHGDCGTDFFHAFALQAGFKRFARVLLAAGQSEVPAFDGVSLVLHQQPVTPADKGSWC</sequence>
<keyword evidence="2" id="KW-1185">Reference proteome</keyword>
<name>A0A0M6Y1J0_9HYPH</name>
<protein>
    <submittedName>
        <fullName evidence="1">Uncharacterized protein</fullName>
    </submittedName>
</protein>
<dbReference type="Proteomes" id="UP000048926">
    <property type="component" value="Unassembled WGS sequence"/>
</dbReference>
<organism evidence="1 2">
    <name type="scientific">Roseibium aggregatum</name>
    <dbReference type="NCBI Taxonomy" id="187304"/>
    <lineage>
        <taxon>Bacteria</taxon>
        <taxon>Pseudomonadati</taxon>
        <taxon>Pseudomonadota</taxon>
        <taxon>Alphaproteobacteria</taxon>
        <taxon>Hyphomicrobiales</taxon>
        <taxon>Stappiaceae</taxon>
        <taxon>Roseibium</taxon>
    </lineage>
</organism>